<proteinExistence type="predicted"/>
<reference evidence="1 2" key="1">
    <citation type="journal article" date="2019" name="Genome Biol. Evol.">
        <title>Insights into the evolution of the New World diploid cottons (Gossypium, subgenus Houzingenia) based on genome sequencing.</title>
        <authorList>
            <person name="Grover C.E."/>
            <person name="Arick M.A. 2nd"/>
            <person name="Thrash A."/>
            <person name="Conover J.L."/>
            <person name="Sanders W.S."/>
            <person name="Peterson D.G."/>
            <person name="Frelichowski J.E."/>
            <person name="Scheffler J.A."/>
            <person name="Scheffler B.E."/>
            <person name="Wendel J.F."/>
        </authorList>
    </citation>
    <scope>NUCLEOTIDE SEQUENCE [LARGE SCALE GENOMIC DNA]</scope>
    <source>
        <strain evidence="1">8</strain>
        <tissue evidence="1">Leaf</tissue>
    </source>
</reference>
<dbReference type="AlphaFoldDB" id="A0A7J8P4C5"/>
<evidence type="ECO:0000313" key="1">
    <source>
        <dbReference type="EMBL" id="MBA0584105.1"/>
    </source>
</evidence>
<gene>
    <name evidence="1" type="ORF">Gorai_014933</name>
</gene>
<comment type="caution">
    <text evidence="1">The sequence shown here is derived from an EMBL/GenBank/DDBJ whole genome shotgun (WGS) entry which is preliminary data.</text>
</comment>
<protein>
    <submittedName>
        <fullName evidence="1">Uncharacterized protein</fullName>
    </submittedName>
</protein>
<accession>A0A7J8P4C5</accession>
<sequence>MQNRIVMGIRTFCGSR</sequence>
<organism evidence="1 2">
    <name type="scientific">Gossypium raimondii</name>
    <name type="common">Peruvian cotton</name>
    <name type="synonym">Gossypium klotzschianum subsp. raimondii</name>
    <dbReference type="NCBI Taxonomy" id="29730"/>
    <lineage>
        <taxon>Eukaryota</taxon>
        <taxon>Viridiplantae</taxon>
        <taxon>Streptophyta</taxon>
        <taxon>Embryophyta</taxon>
        <taxon>Tracheophyta</taxon>
        <taxon>Spermatophyta</taxon>
        <taxon>Magnoliopsida</taxon>
        <taxon>eudicotyledons</taxon>
        <taxon>Gunneridae</taxon>
        <taxon>Pentapetalae</taxon>
        <taxon>rosids</taxon>
        <taxon>malvids</taxon>
        <taxon>Malvales</taxon>
        <taxon>Malvaceae</taxon>
        <taxon>Malvoideae</taxon>
        <taxon>Gossypium</taxon>
    </lineage>
</organism>
<dbReference type="EMBL" id="JABEZZ010000004">
    <property type="protein sequence ID" value="MBA0584105.1"/>
    <property type="molecule type" value="Genomic_DNA"/>
</dbReference>
<dbReference type="Proteomes" id="UP000593578">
    <property type="component" value="Unassembled WGS sequence"/>
</dbReference>
<evidence type="ECO:0000313" key="2">
    <source>
        <dbReference type="Proteomes" id="UP000593578"/>
    </source>
</evidence>
<name>A0A7J8P4C5_GOSRA</name>